<dbReference type="AlphaFoldDB" id="A0A9D4KS93"/>
<evidence type="ECO:0000313" key="2">
    <source>
        <dbReference type="Proteomes" id="UP000828390"/>
    </source>
</evidence>
<protein>
    <submittedName>
        <fullName evidence="1">Uncharacterized protein</fullName>
    </submittedName>
</protein>
<sequence>MQSQLGKPQHKLLIDVPTRWNSSFDMCSRYLKQQAPVYAALVLMKKVSNVATLSE</sequence>
<evidence type="ECO:0000313" key="1">
    <source>
        <dbReference type="EMBL" id="KAH3844779.1"/>
    </source>
</evidence>
<comment type="caution">
    <text evidence="1">The sequence shown here is derived from an EMBL/GenBank/DDBJ whole genome shotgun (WGS) entry which is preliminary data.</text>
</comment>
<reference evidence="1" key="1">
    <citation type="journal article" date="2019" name="bioRxiv">
        <title>The Genome of the Zebra Mussel, Dreissena polymorpha: A Resource for Invasive Species Research.</title>
        <authorList>
            <person name="McCartney M.A."/>
            <person name="Auch B."/>
            <person name="Kono T."/>
            <person name="Mallez S."/>
            <person name="Zhang Y."/>
            <person name="Obille A."/>
            <person name="Becker A."/>
            <person name="Abrahante J.E."/>
            <person name="Garbe J."/>
            <person name="Badalamenti J.P."/>
            <person name="Herman A."/>
            <person name="Mangelson H."/>
            <person name="Liachko I."/>
            <person name="Sullivan S."/>
            <person name="Sone E.D."/>
            <person name="Koren S."/>
            <person name="Silverstein K.A.T."/>
            <person name="Beckman K.B."/>
            <person name="Gohl D.M."/>
        </authorList>
    </citation>
    <scope>NUCLEOTIDE SEQUENCE</scope>
    <source>
        <strain evidence="1">Duluth1</strain>
        <tissue evidence="1">Whole animal</tissue>
    </source>
</reference>
<dbReference type="Proteomes" id="UP000828390">
    <property type="component" value="Unassembled WGS sequence"/>
</dbReference>
<proteinExistence type="predicted"/>
<organism evidence="1 2">
    <name type="scientific">Dreissena polymorpha</name>
    <name type="common">Zebra mussel</name>
    <name type="synonym">Mytilus polymorpha</name>
    <dbReference type="NCBI Taxonomy" id="45954"/>
    <lineage>
        <taxon>Eukaryota</taxon>
        <taxon>Metazoa</taxon>
        <taxon>Spiralia</taxon>
        <taxon>Lophotrochozoa</taxon>
        <taxon>Mollusca</taxon>
        <taxon>Bivalvia</taxon>
        <taxon>Autobranchia</taxon>
        <taxon>Heteroconchia</taxon>
        <taxon>Euheterodonta</taxon>
        <taxon>Imparidentia</taxon>
        <taxon>Neoheterodontei</taxon>
        <taxon>Myida</taxon>
        <taxon>Dreissenoidea</taxon>
        <taxon>Dreissenidae</taxon>
        <taxon>Dreissena</taxon>
    </lineage>
</organism>
<dbReference type="EMBL" id="JAIWYP010000003">
    <property type="protein sequence ID" value="KAH3844779.1"/>
    <property type="molecule type" value="Genomic_DNA"/>
</dbReference>
<reference evidence="1" key="2">
    <citation type="submission" date="2020-11" db="EMBL/GenBank/DDBJ databases">
        <authorList>
            <person name="McCartney M.A."/>
            <person name="Auch B."/>
            <person name="Kono T."/>
            <person name="Mallez S."/>
            <person name="Becker A."/>
            <person name="Gohl D.M."/>
            <person name="Silverstein K.A.T."/>
            <person name="Koren S."/>
            <person name="Bechman K.B."/>
            <person name="Herman A."/>
            <person name="Abrahante J.E."/>
            <person name="Garbe J."/>
        </authorList>
    </citation>
    <scope>NUCLEOTIDE SEQUENCE</scope>
    <source>
        <strain evidence="1">Duluth1</strain>
        <tissue evidence="1">Whole animal</tissue>
    </source>
</reference>
<accession>A0A9D4KS93</accession>
<gene>
    <name evidence="1" type="ORF">DPMN_087041</name>
</gene>
<name>A0A9D4KS93_DREPO</name>
<keyword evidence="2" id="KW-1185">Reference proteome</keyword>